<feature type="compositionally biased region" description="Basic and acidic residues" evidence="1">
    <location>
        <begin position="108"/>
        <end position="119"/>
    </location>
</feature>
<gene>
    <name evidence="2" type="ORF">AABB31_17855</name>
</gene>
<proteinExistence type="predicted"/>
<accession>A0AAN0NI34</accession>
<evidence type="ECO:0008006" key="4">
    <source>
        <dbReference type="Google" id="ProtNLM"/>
    </source>
</evidence>
<feature type="region of interest" description="Disordered" evidence="1">
    <location>
        <begin position="61"/>
        <end position="149"/>
    </location>
</feature>
<organism evidence="2 3">
    <name type="scientific">Yoonia rhodophyticola</name>
    <dbReference type="NCBI Taxonomy" id="3137370"/>
    <lineage>
        <taxon>Bacteria</taxon>
        <taxon>Pseudomonadati</taxon>
        <taxon>Pseudomonadota</taxon>
        <taxon>Alphaproteobacteria</taxon>
        <taxon>Rhodobacterales</taxon>
        <taxon>Paracoccaceae</taxon>
        <taxon>Yoonia</taxon>
    </lineage>
</organism>
<evidence type="ECO:0000313" key="3">
    <source>
        <dbReference type="Proteomes" id="UP001470809"/>
    </source>
</evidence>
<name>A0AAN0NI34_9RHOB</name>
<dbReference type="AlphaFoldDB" id="A0AAN0NI34"/>
<keyword evidence="3" id="KW-1185">Reference proteome</keyword>
<protein>
    <recommendedName>
        <fullName evidence="4">DUF3035 domain-containing protein</fullName>
    </recommendedName>
</protein>
<dbReference type="Proteomes" id="UP001470809">
    <property type="component" value="Chromosome"/>
</dbReference>
<evidence type="ECO:0000256" key="1">
    <source>
        <dbReference type="SAM" id="MobiDB-lite"/>
    </source>
</evidence>
<sequence length="149" mass="15465">MDPTLALPPKAAIAAPLTPAPQRYVDTTVPAVKALDGAATLPAERPFVAQVVNARLSGGNFPETASEIAPPDRTLRPYNVPMLPFEREEPVPEASDTETDPAATDDAVTTRERPGKAADDGATATPEPSPASPQVATMDAPEPVETTDG</sequence>
<dbReference type="KEGG" id="yrh:AABB31_17855"/>
<reference evidence="2" key="1">
    <citation type="submission" date="2024-08" db="EMBL/GenBank/DDBJ databases">
        <title>Phylogenomic analyses of a clade within the roseobacter group suggest taxonomic reassignments of species of the genera Aestuariivita, Citreicella, Loktanella, Nautella, Pelagibaca, Ruegeria, Thalassobius, Thiobacimonas and Tropicibacter, and the proposal o.</title>
        <authorList>
            <person name="Jeon C.O."/>
        </authorList>
    </citation>
    <scope>NUCLEOTIDE SEQUENCE</scope>
    <source>
        <strain evidence="2">SS1-5</strain>
    </source>
</reference>
<dbReference type="RefSeq" id="WP_342076162.1">
    <property type="nucleotide sequence ID" value="NZ_CP151767.2"/>
</dbReference>
<evidence type="ECO:0000313" key="2">
    <source>
        <dbReference type="EMBL" id="WZU66842.1"/>
    </source>
</evidence>
<dbReference type="EMBL" id="CP151767">
    <property type="protein sequence ID" value="WZU66842.1"/>
    <property type="molecule type" value="Genomic_DNA"/>
</dbReference>